<dbReference type="InterPro" id="IPR001119">
    <property type="entry name" value="SLH_dom"/>
</dbReference>
<keyword evidence="2" id="KW-0136">Cellulose degradation</keyword>
<dbReference type="EMBL" id="VDCQ01000056">
    <property type="protein sequence ID" value="TNJ62590.1"/>
    <property type="molecule type" value="Genomic_DNA"/>
</dbReference>
<feature type="domain" description="SLH" evidence="6">
    <location>
        <begin position="1880"/>
        <end position="1941"/>
    </location>
</feature>
<keyword evidence="8" id="KW-1185">Reference proteome</keyword>
<keyword evidence="1" id="KW-0732">Signal</keyword>
<evidence type="ECO:0000313" key="8">
    <source>
        <dbReference type="Proteomes" id="UP000307943"/>
    </source>
</evidence>
<dbReference type="PROSITE" id="PS50012">
    <property type="entry name" value="RCC1_3"/>
    <property type="match status" value="3"/>
</dbReference>
<dbReference type="Gene3D" id="2.60.40.10">
    <property type="entry name" value="Immunoglobulins"/>
    <property type="match status" value="11"/>
</dbReference>
<dbReference type="PANTHER" id="PTHR45982:SF1">
    <property type="entry name" value="REGULATOR OF CHROMOSOME CONDENSATION"/>
    <property type="match status" value="1"/>
</dbReference>
<feature type="domain" description="SLH" evidence="6">
    <location>
        <begin position="2013"/>
        <end position="2074"/>
    </location>
</feature>
<dbReference type="OrthoDB" id="1723494at2"/>
<dbReference type="PANTHER" id="PTHR45982">
    <property type="entry name" value="REGULATOR OF CHROMOSOME CONDENSATION"/>
    <property type="match status" value="1"/>
</dbReference>
<dbReference type="PROSITE" id="PS51272">
    <property type="entry name" value="SLH"/>
    <property type="match status" value="3"/>
</dbReference>
<sequence length="2074" mass="216379">MLMMKKWFLVCLIAMGMLLGPLVQPRQVDAASPLLFTEVDSYIYTTFALDQAGRIWVWGQSEGKYGDGTDNAWSTSPKRISVTDNGSEVRFKSVRVGGNSAYALDDSGHIWVTGTNDSGQLGVGAGTTKLLSWTKLNVQESGLPVTFTKVAVARNSVGALDSNGYIWRWGKYANDLMENVYVPTKQAYEDNAALIRFEDISMSEVQGVALDANKQIWTFYSGQVPVLHSLSVTEHASNVRFKAISTGSTYGFSGSFSVALDENGELWTWGEVIHSYQGELGNGDQTGAAVSVPTRITVSDSGAPVKFKQVHAGNKYVLAIDTNNMIWTWGYNGSRQLGDGTTNNQYVPHKLSVMHNGNPVQFQEVNAGQGVSFAIDTNGRTWAWGKQFAFDLPGLQTTPARFYLQPGITLTSSPSSSTYLQQVALKATVTGDYLTPTGTVEFKDGATVLGTASLNGSGEAQLNVSNLAAGSRSLTASYSGNDIYATKVTGSQTHSVSMPAAPDIQITPSTTANTAGPITLNVAVQANGSGNSIASTKWMAGTQNVSAFASAGTNVSGGSFQVSNSGAYTVYVKDSAGNETVSVYTVANINSEISPTAASFDKYTGATGYVDVTTTLTLKGNTLTSIKNGVATLSPGSDYTVSGNTVAIRKEYLAGRSTGATTLTFTFSGGATKTLQVSVSDTTPSISPMIASFDKYTGASGYADVTTTMTLNGFALTSIKNGAATLASGTDYTVSGNTVAIRKEYLAARSNGTTTLTFTFSGGATKTLQVSVNDTTPSISPITASFDKYTGASGYADVTTTMTLNSDTLTSIQNGAAVLTAETDYTVSGNTVTIRKEYLAARSNGTTTLSFTFSGGVTRTLQVSVSDTTPSISPMTARFDKYTGAAGYVDVTTTMTLNGHPLTSIKNDAAVLTAGTDYTVSGNTATIRKAYLAGQSTGTTNLTFTFSGGATQTLAVAVDDSTPSMTPTTASFDRYAGSLHHVDVTTELTLHGDTLVGITNSGAPLTSGTDYTFSGTTVTLAQWYFASQPVGTTSLMFTFSGGATQMLEVAVADTTPIITPTTASFDRYAGSLGHVDVTAAVTLHSDTLVGITNGVVPLTGGIDYTFYGSAATIARSYLASQPVGATSMTFTFSGGATQILEVSVSDTTPIITPTTASFDRYAGVAQHVYVTTALTLHNDTLVNITNSGAPLTAGIDYTISGSTVTLAKSYLAAQPVGTISLTYAFSGGATQTLAVAVDDSTPSISPTTASFDRYAGSLGHVDVSTGLSLHSDTLVGITNNGVPLTAGIDYTISGSTATLARSYLAAQPVGTTSMTFTFSGGATQTLEAAVSDTTPIITPMTASFDRYAGSLGHADATTAVTLHNDTLVSITNGGVPLTEGMDYTFNGSTVTIATSYLAAQPVGTTSLTFAFSGGATQTLAVAVSDTTPIITPTTGNFDRYTGSLGHVNVTTTLTLHSDTLVSLTSSSGAPLTEGIDYTLSGSTVTLAKSYLAAQQVGTTSLTITFSGGATQTLAVAVSDTTPSITPTTASFDRYTGAYDHADVITTLTLHNDTLVSLTNSGAPLTAGIDYTVSGNTVSIAKSYVEAQPYGTTSLTFTFSRGATQTLSITIGDTTPESSGGVGGNSSSPPNVPLPDAASPVPVKPTYRIEEDPLHGVILYIDSSLLVTQLEPDGTTVQKALIPDSAVTEAANLLSRAARPQLIIRVADTASDIQIELSGGAMETISNAAPGAVVEVAGQRARMELQAGGFNLVGLARLLGVAVADLKIVTAMEQVSGDIVKQLQQAGVDVGFQVVGTPINFQVYIEANGQIISIRDMGGTYLVRAIIHDADTEPGHVLAVYFDPATGSVVPVPNKRIMREDGQVEVEMQSPNYRIYSMVSTTKRSFADLKGHWSQQDVELLASKLIVNGVSSEHFAPDVSITRAEFASLLVRSLGMSVEKDQAYRGFDDVASDAWYALAIEAASKAGLVNGISATEFAPNEPITREQMAVMIARAQTLVRTLQGTQSEADSVQLQTFADMQTISSWALRAVGEMVASGIMNGIDPSRFAPAEWATRAQAATILKRFMQSVGFIDG</sequence>
<dbReference type="GO" id="GO:0030245">
    <property type="term" value="P:cellulose catabolic process"/>
    <property type="evidence" value="ECO:0007669"/>
    <property type="project" value="UniProtKB-KW"/>
</dbReference>
<comment type="caution">
    <text evidence="7">The sequence shown here is derived from an EMBL/GenBank/DDBJ whole genome shotgun (WGS) entry which is preliminary data.</text>
</comment>
<evidence type="ECO:0000259" key="6">
    <source>
        <dbReference type="PROSITE" id="PS51272"/>
    </source>
</evidence>
<organism evidence="7 8">
    <name type="scientific">Paenibacillus hemerocallicola</name>
    <dbReference type="NCBI Taxonomy" id="1172614"/>
    <lineage>
        <taxon>Bacteria</taxon>
        <taxon>Bacillati</taxon>
        <taxon>Bacillota</taxon>
        <taxon>Bacilli</taxon>
        <taxon>Bacillales</taxon>
        <taxon>Paenibacillaceae</taxon>
        <taxon>Paenibacillus</taxon>
    </lineage>
</organism>
<dbReference type="InterPro" id="IPR009091">
    <property type="entry name" value="RCC1/BLIP-II"/>
</dbReference>
<feature type="region of interest" description="Disordered" evidence="5">
    <location>
        <begin position="1609"/>
        <end position="1638"/>
    </location>
</feature>
<dbReference type="Pfam" id="PF03442">
    <property type="entry name" value="CBM_X2"/>
    <property type="match status" value="11"/>
</dbReference>
<gene>
    <name evidence="7" type="ORF">FE784_29660</name>
</gene>
<reference evidence="7 8" key="1">
    <citation type="submission" date="2019-05" db="EMBL/GenBank/DDBJ databases">
        <title>We sequenced the genome of Paenibacillus hemerocallicola KCTC 33185 for further insight into its adaptation and study the phylogeny of Paenibacillus.</title>
        <authorList>
            <person name="Narsing Rao M.P."/>
        </authorList>
    </citation>
    <scope>NUCLEOTIDE SEQUENCE [LARGE SCALE GENOMIC DNA]</scope>
    <source>
        <strain evidence="7 8">KCTC 33185</strain>
    </source>
</reference>
<feature type="domain" description="SLH" evidence="6">
    <location>
        <begin position="1942"/>
        <end position="2005"/>
    </location>
</feature>
<dbReference type="InterPro" id="IPR013783">
    <property type="entry name" value="Ig-like_fold"/>
</dbReference>
<name>A0A5C4T1G2_9BACL</name>
<dbReference type="Proteomes" id="UP000307943">
    <property type="component" value="Unassembled WGS sequence"/>
</dbReference>
<dbReference type="InterPro" id="IPR014756">
    <property type="entry name" value="Ig_E-set"/>
</dbReference>
<dbReference type="InterPro" id="IPR000408">
    <property type="entry name" value="Reg_chr_condens"/>
</dbReference>
<dbReference type="InterPro" id="IPR032109">
    <property type="entry name" value="Big_3_5"/>
</dbReference>
<proteinExistence type="predicted"/>
<dbReference type="InterPro" id="IPR051553">
    <property type="entry name" value="Ran_GTPase-activating"/>
</dbReference>
<dbReference type="GO" id="GO:0005085">
    <property type="term" value="F:guanyl-nucleotide exchange factor activity"/>
    <property type="evidence" value="ECO:0007669"/>
    <property type="project" value="TreeGrafter"/>
</dbReference>
<evidence type="ECO:0000313" key="7">
    <source>
        <dbReference type="EMBL" id="TNJ62590.1"/>
    </source>
</evidence>
<dbReference type="GO" id="GO:0005737">
    <property type="term" value="C:cytoplasm"/>
    <property type="evidence" value="ECO:0007669"/>
    <property type="project" value="TreeGrafter"/>
</dbReference>
<evidence type="ECO:0000256" key="2">
    <source>
        <dbReference type="ARBA" id="ARBA00023001"/>
    </source>
</evidence>
<evidence type="ECO:0000256" key="1">
    <source>
        <dbReference type="ARBA" id="ARBA00022729"/>
    </source>
</evidence>
<dbReference type="Pfam" id="PF16640">
    <property type="entry name" value="Big_3_5"/>
    <property type="match status" value="1"/>
</dbReference>
<dbReference type="Pfam" id="PF00395">
    <property type="entry name" value="SLH"/>
    <property type="match status" value="3"/>
</dbReference>
<evidence type="ECO:0000256" key="5">
    <source>
        <dbReference type="SAM" id="MobiDB-lite"/>
    </source>
</evidence>
<keyword evidence="3" id="KW-0119">Carbohydrate metabolism</keyword>
<dbReference type="Gene3D" id="2.130.10.30">
    <property type="entry name" value="Regulator of chromosome condensation 1/beta-lactamase-inhibitor protein II"/>
    <property type="match status" value="2"/>
</dbReference>
<evidence type="ECO:0000256" key="3">
    <source>
        <dbReference type="ARBA" id="ARBA00023277"/>
    </source>
</evidence>
<accession>A0A5C4T1G2</accession>
<dbReference type="InterPro" id="IPR005102">
    <property type="entry name" value="Carbo-bd_X2"/>
</dbReference>
<dbReference type="Pfam" id="PF00415">
    <property type="entry name" value="RCC1"/>
    <property type="match status" value="2"/>
</dbReference>
<protein>
    <recommendedName>
        <fullName evidence="6">SLH domain-containing protein</fullName>
    </recommendedName>
</protein>
<dbReference type="SUPFAM" id="SSF81296">
    <property type="entry name" value="E set domains"/>
    <property type="match status" value="11"/>
</dbReference>
<keyword evidence="4" id="KW-0624">Polysaccharide degradation</keyword>
<evidence type="ECO:0000256" key="4">
    <source>
        <dbReference type="ARBA" id="ARBA00023326"/>
    </source>
</evidence>
<dbReference type="SUPFAM" id="SSF50985">
    <property type="entry name" value="RCC1/BLIP-II"/>
    <property type="match status" value="1"/>
</dbReference>